<dbReference type="STRING" id="1447883.A0A2B7YQK7"/>
<evidence type="ECO:0000256" key="2">
    <source>
        <dbReference type="SAM" id="SignalP"/>
    </source>
</evidence>
<gene>
    <name evidence="3" type="ORF">AJ80_02773</name>
</gene>
<organism evidence="3 4">
    <name type="scientific">Polytolypa hystricis (strain UAMH7299)</name>
    <dbReference type="NCBI Taxonomy" id="1447883"/>
    <lineage>
        <taxon>Eukaryota</taxon>
        <taxon>Fungi</taxon>
        <taxon>Dikarya</taxon>
        <taxon>Ascomycota</taxon>
        <taxon>Pezizomycotina</taxon>
        <taxon>Eurotiomycetes</taxon>
        <taxon>Eurotiomycetidae</taxon>
        <taxon>Onygenales</taxon>
        <taxon>Onygenales incertae sedis</taxon>
        <taxon>Polytolypa</taxon>
    </lineage>
</organism>
<keyword evidence="4" id="KW-1185">Reference proteome</keyword>
<feature type="region of interest" description="Disordered" evidence="1">
    <location>
        <begin position="599"/>
        <end position="631"/>
    </location>
</feature>
<evidence type="ECO:0000256" key="1">
    <source>
        <dbReference type="SAM" id="MobiDB-lite"/>
    </source>
</evidence>
<feature type="signal peptide" evidence="2">
    <location>
        <begin position="1"/>
        <end position="28"/>
    </location>
</feature>
<evidence type="ECO:0008006" key="5">
    <source>
        <dbReference type="Google" id="ProtNLM"/>
    </source>
</evidence>
<feature type="compositionally biased region" description="Low complexity" evidence="1">
    <location>
        <begin position="612"/>
        <end position="621"/>
    </location>
</feature>
<sequence>MGSISPMRRRKRLAYSLIILTFVLKINPTTNRFKRAIILCDRFCNPGIGLCTTADRDRKQSLTLLEKGSLLQYGEFDGQFEREKIVERLFVPQLWGMILGEGKYPGRTVITTGSIARKALMGPSLREIDKLVSSIIQINWENEVYEFPFHQCNSWFGLMKRYHLICRKLANVEERLRLQYPRAGNYLLLTENGVLVQSCNWGMILQSVRNKSSLVLKMERFTNTSYKNRLQGANKNRASAVAQVSVPDAVNEESRNGLGASGSSSDTHVVQQANETGGATIVGIFLKEIRASFDGSLSFTLLRFDALRNMLNTRNDELSQQITPENNNPVAAAQRSLSKDNLIAAEAFVKSSHSPLKLFVSDETCLSDSPAIYNCTGERSTFCLRISQIHLRATRLKVGVDGTFLTNNSGTEDPSTKHGMVLLEETVNALREIFKMFVAGATSAAMCTNASFAIMSFVTRHKLVIEHLETARDQLITEADGDAKLQDDILGPLVTPETMMILLMERLSQGVFRESNVNFIGIYEGCLQNLIQQVEDAASRPLLNQIHYFQEKVDIIMDVLRQQDQVLRGFGQILSPHSYSKPGKIRSERYQYEANTYQTHPRLHQRAPSPPAANSKAARNPSPHEIHGWSKPPPIILRARFSCSHLSRSFSCR</sequence>
<keyword evidence="2" id="KW-0732">Signal</keyword>
<evidence type="ECO:0000313" key="3">
    <source>
        <dbReference type="EMBL" id="PGH23142.1"/>
    </source>
</evidence>
<protein>
    <recommendedName>
        <fullName evidence="5">Exocyst complex component Sec8</fullName>
    </recommendedName>
</protein>
<name>A0A2B7YQK7_POLH7</name>
<dbReference type="AlphaFoldDB" id="A0A2B7YQK7"/>
<evidence type="ECO:0000313" key="4">
    <source>
        <dbReference type="Proteomes" id="UP000224634"/>
    </source>
</evidence>
<accession>A0A2B7YQK7</accession>
<comment type="caution">
    <text evidence="3">The sequence shown here is derived from an EMBL/GenBank/DDBJ whole genome shotgun (WGS) entry which is preliminary data.</text>
</comment>
<dbReference type="OrthoDB" id="5430750at2759"/>
<reference evidence="3 4" key="1">
    <citation type="submission" date="2017-10" db="EMBL/GenBank/DDBJ databases">
        <title>Comparative genomics in systemic dimorphic fungi from Ajellomycetaceae.</title>
        <authorList>
            <person name="Munoz J.F."/>
            <person name="Mcewen J.G."/>
            <person name="Clay O.K."/>
            <person name="Cuomo C.A."/>
        </authorList>
    </citation>
    <scope>NUCLEOTIDE SEQUENCE [LARGE SCALE GENOMIC DNA]</scope>
    <source>
        <strain evidence="3 4">UAMH7299</strain>
    </source>
</reference>
<dbReference type="EMBL" id="PDNA01000028">
    <property type="protein sequence ID" value="PGH23142.1"/>
    <property type="molecule type" value="Genomic_DNA"/>
</dbReference>
<dbReference type="Proteomes" id="UP000224634">
    <property type="component" value="Unassembled WGS sequence"/>
</dbReference>
<feature type="chain" id="PRO_5012993427" description="Exocyst complex component Sec8" evidence="2">
    <location>
        <begin position="29"/>
        <end position="653"/>
    </location>
</feature>
<proteinExistence type="predicted"/>